<dbReference type="AlphaFoldDB" id="A0A2R6NRK3"/>
<reference evidence="1 2" key="1">
    <citation type="submission" date="2018-02" db="EMBL/GenBank/DDBJ databases">
        <title>Genome sequence of the basidiomycete white-rot fungus Phlebia centrifuga.</title>
        <authorList>
            <person name="Granchi Z."/>
            <person name="Peng M."/>
            <person name="de Vries R.P."/>
            <person name="Hilden K."/>
            <person name="Makela M.R."/>
            <person name="Grigoriev I."/>
            <person name="Riley R."/>
        </authorList>
    </citation>
    <scope>NUCLEOTIDE SEQUENCE [LARGE SCALE GENOMIC DNA]</scope>
    <source>
        <strain evidence="1 2">FBCC195</strain>
    </source>
</reference>
<keyword evidence="2" id="KW-1185">Reference proteome</keyword>
<evidence type="ECO:0000313" key="1">
    <source>
        <dbReference type="EMBL" id="PSR75337.1"/>
    </source>
</evidence>
<proteinExistence type="predicted"/>
<protein>
    <submittedName>
        <fullName evidence="1">Uncharacterized protein</fullName>
    </submittedName>
</protein>
<gene>
    <name evidence="1" type="ORF">PHLCEN_2v9200</name>
</gene>
<name>A0A2R6NRK3_9APHY</name>
<organism evidence="1 2">
    <name type="scientific">Hermanssonia centrifuga</name>
    <dbReference type="NCBI Taxonomy" id="98765"/>
    <lineage>
        <taxon>Eukaryota</taxon>
        <taxon>Fungi</taxon>
        <taxon>Dikarya</taxon>
        <taxon>Basidiomycota</taxon>
        <taxon>Agaricomycotina</taxon>
        <taxon>Agaricomycetes</taxon>
        <taxon>Polyporales</taxon>
        <taxon>Meruliaceae</taxon>
        <taxon>Hermanssonia</taxon>
    </lineage>
</organism>
<dbReference type="EMBL" id="MLYV02000906">
    <property type="protein sequence ID" value="PSR75337.1"/>
    <property type="molecule type" value="Genomic_DNA"/>
</dbReference>
<dbReference type="Proteomes" id="UP000186601">
    <property type="component" value="Unassembled WGS sequence"/>
</dbReference>
<comment type="caution">
    <text evidence="1">The sequence shown here is derived from an EMBL/GenBank/DDBJ whole genome shotgun (WGS) entry which is preliminary data.</text>
</comment>
<evidence type="ECO:0000313" key="2">
    <source>
        <dbReference type="Proteomes" id="UP000186601"/>
    </source>
</evidence>
<sequence length="211" mass="23928">MTTLPNTNDIRIPEAAYVNSADGQSRFPDVCLLLAYSVATSGHWQGPSVDTTFLSFLLAPSDPSKWSAEENCVRYYIVKEVRKNQFFWHFVRDKVRYAPRNLNAVLWLCEVPTSISEKKIHDYIKRAPVPTEGVLDFWYHTWVISVLESLPNKLLKKTCLPSGGGKVVYKTGMQFSRGTRLGEQPGVPCCNMSGDRLTLTFPKEEDDSMEE</sequence>
<accession>A0A2R6NRK3</accession>